<comment type="caution">
    <text evidence="1">The sequence shown here is derived from an EMBL/GenBank/DDBJ whole genome shotgun (WGS) entry which is preliminary data.</text>
</comment>
<gene>
    <name evidence="1" type="ORF">H8S22_12960</name>
</gene>
<dbReference type="NCBIfam" id="TIGR03696">
    <property type="entry name" value="Rhs_assc_core"/>
    <property type="match status" value="1"/>
</dbReference>
<accession>A0ABR7FTF1</accession>
<dbReference type="InterPro" id="IPR022385">
    <property type="entry name" value="Rhs_assc_core"/>
</dbReference>
<dbReference type="InterPro" id="IPR050708">
    <property type="entry name" value="T6SS_VgrG/RHS"/>
</dbReference>
<name>A0ABR7FTF1_9FIRM</name>
<protein>
    <submittedName>
        <fullName evidence="1">RHS repeat-associated core domain-containing protein</fullName>
    </submittedName>
</protein>
<keyword evidence="2" id="KW-1185">Reference proteome</keyword>
<reference evidence="1 2" key="1">
    <citation type="submission" date="2020-08" db="EMBL/GenBank/DDBJ databases">
        <title>Genome public.</title>
        <authorList>
            <person name="Liu C."/>
            <person name="Sun Q."/>
        </authorList>
    </citation>
    <scope>NUCLEOTIDE SEQUENCE [LARGE SCALE GENOMIC DNA]</scope>
    <source>
        <strain evidence="1 2">NSJ-7</strain>
    </source>
</reference>
<dbReference type="EMBL" id="JACOOS010000016">
    <property type="protein sequence ID" value="MBC5678470.1"/>
    <property type="molecule type" value="Genomic_DNA"/>
</dbReference>
<dbReference type="Gene3D" id="2.180.10.10">
    <property type="entry name" value="RHS repeat-associated core"/>
    <property type="match status" value="1"/>
</dbReference>
<proteinExistence type="predicted"/>
<dbReference type="PANTHER" id="PTHR32305:SF15">
    <property type="entry name" value="PROTEIN RHSA-RELATED"/>
    <property type="match status" value="1"/>
</dbReference>
<organism evidence="1 2">
    <name type="scientific">Anaerostipes hominis</name>
    <name type="common">ex Liu et al. 2021</name>
    <dbReference type="NCBI Taxonomy" id="2763018"/>
    <lineage>
        <taxon>Bacteria</taxon>
        <taxon>Bacillati</taxon>
        <taxon>Bacillota</taxon>
        <taxon>Clostridia</taxon>
        <taxon>Lachnospirales</taxon>
        <taxon>Lachnospiraceae</taxon>
        <taxon>Anaerostipes</taxon>
    </lineage>
</organism>
<dbReference type="Proteomes" id="UP000635828">
    <property type="component" value="Unassembled WGS sequence"/>
</dbReference>
<evidence type="ECO:0000313" key="1">
    <source>
        <dbReference type="EMBL" id="MBC5678470.1"/>
    </source>
</evidence>
<evidence type="ECO:0000313" key="2">
    <source>
        <dbReference type="Proteomes" id="UP000635828"/>
    </source>
</evidence>
<dbReference type="PANTHER" id="PTHR32305">
    <property type="match status" value="1"/>
</dbReference>
<sequence>MGENTAKNETCYTGGRYDETTGLYYLNARYYNPEDGRFLSEDTYRGETNEPDTQHLYGYCADNPINYVDPSGHAKEVSWGRNTDELRICTDGVIKNKYERKKCHHKKGPYGDLDHQCGTRCFNGTIASDDIPYIVVPKNMKAYIYSVGVIVNMKNGNYLFGVVAELGPNSKGLGEVSIYAGWRMKQKGMPSKNKRVPGRYQIGNSSVGGRWLVNVYRKSAPNSSKSGYGWKYKNASKFRKQIKQVGKKYYKPPRGRGGRCLN</sequence>